<feature type="active site" description="Nucleophile" evidence="4 5">
    <location>
        <position position="50"/>
    </location>
</feature>
<accession>A0AAE3DAS4</accession>
<dbReference type="InterPro" id="IPR036343">
    <property type="entry name" value="GluRdtase_N_sf"/>
</dbReference>
<organism evidence="10 11">
    <name type="scientific">Hominiventricola filiformis</name>
    <dbReference type="NCBI Taxonomy" id="2885352"/>
    <lineage>
        <taxon>Bacteria</taxon>
        <taxon>Bacillati</taxon>
        <taxon>Bacillota</taxon>
        <taxon>Clostridia</taxon>
        <taxon>Lachnospirales</taxon>
        <taxon>Lachnospiraceae</taxon>
        <taxon>Hominiventricola</taxon>
    </lineage>
</organism>
<evidence type="ECO:0000256" key="3">
    <source>
        <dbReference type="ARBA" id="ARBA00023244"/>
    </source>
</evidence>
<evidence type="ECO:0000256" key="2">
    <source>
        <dbReference type="ARBA" id="ARBA00023002"/>
    </source>
</evidence>
<evidence type="ECO:0000256" key="6">
    <source>
        <dbReference type="PIRSR" id="PIRSR000445-2"/>
    </source>
</evidence>
<keyword evidence="2 4" id="KW-0560">Oxidoreductase</keyword>
<dbReference type="PROSITE" id="PS00747">
    <property type="entry name" value="GLUTR"/>
    <property type="match status" value="1"/>
</dbReference>
<dbReference type="InterPro" id="IPR000343">
    <property type="entry name" value="4pyrrol_synth_GluRdtase"/>
</dbReference>
<dbReference type="Proteomes" id="UP001198220">
    <property type="component" value="Unassembled WGS sequence"/>
</dbReference>
<feature type="binding site" evidence="4 6">
    <location>
        <position position="110"/>
    </location>
    <ligand>
        <name>substrate</name>
    </ligand>
</feature>
<reference evidence="10 11" key="1">
    <citation type="submission" date="2021-10" db="EMBL/GenBank/DDBJ databases">
        <title>Anaerobic single-cell dispensing facilitates the cultivation of human gut bacteria.</title>
        <authorList>
            <person name="Afrizal A."/>
        </authorList>
    </citation>
    <scope>NUCLEOTIDE SEQUENCE [LARGE SCALE GENOMIC DNA]</scope>
    <source>
        <strain evidence="10 11">CLA-AA-H276</strain>
    </source>
</reference>
<comment type="pathway">
    <text evidence="4">Porphyrin-containing compound metabolism; protoporphyrin-IX biosynthesis; 5-aminolevulinate from L-glutamyl-tRNA(Glu): step 1/2.</text>
</comment>
<comment type="miscellaneous">
    <text evidence="4">During catalysis, the active site Cys acts as a nucleophile attacking the alpha-carbonyl group of tRNA-bound glutamate with the formation of a thioester intermediate between enzyme and glutamate, and the concomitant release of tRNA(Glu). The thioester intermediate is finally reduced by direct hydride transfer from NADPH, to form the product GSA.</text>
</comment>
<dbReference type="Gene3D" id="3.30.460.30">
    <property type="entry name" value="Glutamyl-tRNA reductase, N-terminal domain"/>
    <property type="match status" value="1"/>
</dbReference>
<dbReference type="GO" id="GO:0008883">
    <property type="term" value="F:glutamyl-tRNA reductase activity"/>
    <property type="evidence" value="ECO:0007669"/>
    <property type="project" value="UniProtKB-UniRule"/>
</dbReference>
<dbReference type="SUPFAM" id="SSF51735">
    <property type="entry name" value="NAD(P)-binding Rossmann-fold domains"/>
    <property type="match status" value="1"/>
</dbReference>
<sequence length="393" mass="44216">MGISLIGISHHNTPLAVRELFAFPAEKQQELMKEMIARGIAEECVIISTCNRTEVYIYTACPGGNFTELQDLVLEFAGAQDVENIGDYIRFYNGSKAVRHLFHVAAGLESMVMGEDQILGQVKRAHDQARETGTCGVYLNTLFRYAVTAAKKVKTETDLSRTSVSTATMAIKAAEQGLGTLHGKKVMIIGASGKIGSTVLKNLQCIDGAEVYITSRNMGQAGEDHHHKITYRVMEYEKRYELVNEMDAIISATSSPHYTLTYSKMAEKLVTEKPRVLVDLAVPIDIEAKVEKLPGIMRYDIDDFQELARTNNEKKQHEVVAADQILDEVQMDFERWMVFQLALPDMASFKEWMEQEAEKKGLDKAIDKMFYRLRDHSTPAELHALFGHLKEIE</sequence>
<comment type="domain">
    <text evidence="4">Possesses an unusual extended V-shaped dimeric structure with each monomer consisting of three distinct domains arranged along a curved 'spinal' alpha-helix. The N-terminal catalytic domain specifically recognizes the glutamate moiety of the substrate. The second domain is the NADPH-binding domain, and the third C-terminal domain is responsible for dimerization.</text>
</comment>
<dbReference type="InterPro" id="IPR015895">
    <property type="entry name" value="4pyrrol_synth_GluRdtase_N"/>
</dbReference>
<comment type="subunit">
    <text evidence="4">Homodimer.</text>
</comment>
<comment type="catalytic activity">
    <reaction evidence="4">
        <text>(S)-4-amino-5-oxopentanoate + tRNA(Glu) + NADP(+) = L-glutamyl-tRNA(Glu) + NADPH + H(+)</text>
        <dbReference type="Rhea" id="RHEA:12344"/>
        <dbReference type="Rhea" id="RHEA-COMP:9663"/>
        <dbReference type="Rhea" id="RHEA-COMP:9680"/>
        <dbReference type="ChEBI" id="CHEBI:15378"/>
        <dbReference type="ChEBI" id="CHEBI:57501"/>
        <dbReference type="ChEBI" id="CHEBI:57783"/>
        <dbReference type="ChEBI" id="CHEBI:58349"/>
        <dbReference type="ChEBI" id="CHEBI:78442"/>
        <dbReference type="ChEBI" id="CHEBI:78520"/>
        <dbReference type="EC" id="1.2.1.70"/>
    </reaction>
</comment>
<comment type="function">
    <text evidence="4">Catalyzes the NADPH-dependent reduction of glutamyl-tRNA(Glu) to glutamate 1-semialdehyde (GSA).</text>
</comment>
<dbReference type="HAMAP" id="MF_00087">
    <property type="entry name" value="Glu_tRNA_reductase"/>
    <property type="match status" value="1"/>
</dbReference>
<dbReference type="NCBIfam" id="TIGR01035">
    <property type="entry name" value="hemA"/>
    <property type="match status" value="1"/>
</dbReference>
<feature type="domain" description="Quinate/shikimate 5-dehydrogenase/glutamyl-tRNA reductase" evidence="8">
    <location>
        <begin position="173"/>
        <end position="306"/>
    </location>
</feature>
<dbReference type="GO" id="GO:0050661">
    <property type="term" value="F:NADP binding"/>
    <property type="evidence" value="ECO:0007669"/>
    <property type="project" value="InterPro"/>
</dbReference>
<comment type="caution">
    <text evidence="10">The sequence shown here is derived from an EMBL/GenBank/DDBJ whole genome shotgun (WGS) entry which is preliminary data.</text>
</comment>
<name>A0AAE3DAS4_9FIRM</name>
<evidence type="ECO:0000313" key="10">
    <source>
        <dbReference type="EMBL" id="MCC2125495.1"/>
    </source>
</evidence>
<dbReference type="Pfam" id="PF05201">
    <property type="entry name" value="GlutR_N"/>
    <property type="match status" value="1"/>
</dbReference>
<feature type="binding site" evidence="4 6">
    <location>
        <begin position="49"/>
        <end position="52"/>
    </location>
    <ligand>
        <name>substrate</name>
    </ligand>
</feature>
<dbReference type="InterPro" id="IPR018214">
    <property type="entry name" value="GluRdtase_CS"/>
</dbReference>
<dbReference type="InterPro" id="IPR006151">
    <property type="entry name" value="Shikm_DH/Glu-tRNA_Rdtase"/>
</dbReference>
<evidence type="ECO:0000259" key="9">
    <source>
        <dbReference type="Pfam" id="PF05201"/>
    </source>
</evidence>
<dbReference type="AlphaFoldDB" id="A0AAE3DAS4"/>
<dbReference type="EC" id="1.2.1.70" evidence="4"/>
<gene>
    <name evidence="4 10" type="primary">hemA</name>
    <name evidence="10" type="ORF">LKD36_04800</name>
</gene>
<dbReference type="Pfam" id="PF01488">
    <property type="entry name" value="Shikimate_DH"/>
    <property type="match status" value="1"/>
</dbReference>
<feature type="binding site" evidence="4 6">
    <location>
        <begin position="115"/>
        <end position="117"/>
    </location>
    <ligand>
        <name>substrate</name>
    </ligand>
</feature>
<feature type="binding site" evidence="4 6">
    <location>
        <position position="121"/>
    </location>
    <ligand>
        <name>substrate</name>
    </ligand>
</feature>
<proteinExistence type="inferred from homology"/>
<feature type="site" description="Important for activity" evidence="4 7">
    <location>
        <position position="100"/>
    </location>
</feature>
<keyword evidence="11" id="KW-1185">Reference proteome</keyword>
<comment type="caution">
    <text evidence="4">Lacks conserved residue(s) required for the propagation of feature annotation.</text>
</comment>
<dbReference type="PIRSF" id="PIRSF000445">
    <property type="entry name" value="4pyrrol_synth_GluRdtase"/>
    <property type="match status" value="1"/>
</dbReference>
<dbReference type="SUPFAM" id="SSF69742">
    <property type="entry name" value="Glutamyl tRNA-reductase catalytic, N-terminal domain"/>
    <property type="match status" value="1"/>
</dbReference>
<evidence type="ECO:0000256" key="1">
    <source>
        <dbReference type="ARBA" id="ARBA00022857"/>
    </source>
</evidence>
<evidence type="ECO:0000256" key="5">
    <source>
        <dbReference type="PIRSR" id="PIRSR000445-1"/>
    </source>
</evidence>
<dbReference type="CDD" id="cd05213">
    <property type="entry name" value="NAD_bind_Glutamyl_tRNA_reduct"/>
    <property type="match status" value="1"/>
</dbReference>
<evidence type="ECO:0000313" key="11">
    <source>
        <dbReference type="Proteomes" id="UP001198220"/>
    </source>
</evidence>
<keyword evidence="1 4" id="KW-0521">NADP</keyword>
<dbReference type="GO" id="GO:0019353">
    <property type="term" value="P:protoporphyrinogen IX biosynthetic process from glutamate"/>
    <property type="evidence" value="ECO:0007669"/>
    <property type="project" value="TreeGrafter"/>
</dbReference>
<dbReference type="Gene3D" id="3.40.50.720">
    <property type="entry name" value="NAD(P)-binding Rossmann-like Domain"/>
    <property type="match status" value="1"/>
</dbReference>
<dbReference type="PANTHER" id="PTHR43013">
    <property type="entry name" value="GLUTAMYL-TRNA REDUCTASE"/>
    <property type="match status" value="1"/>
</dbReference>
<dbReference type="EMBL" id="JAJEPS010000003">
    <property type="protein sequence ID" value="MCC2125495.1"/>
    <property type="molecule type" value="Genomic_DNA"/>
</dbReference>
<dbReference type="RefSeq" id="WP_308458912.1">
    <property type="nucleotide sequence ID" value="NZ_JAJEPS010000003.1"/>
</dbReference>
<dbReference type="PANTHER" id="PTHR43013:SF1">
    <property type="entry name" value="GLUTAMYL-TRNA REDUCTASE"/>
    <property type="match status" value="1"/>
</dbReference>
<keyword evidence="3 4" id="KW-0627">Porphyrin biosynthesis</keyword>
<evidence type="ECO:0000259" key="8">
    <source>
        <dbReference type="Pfam" id="PF01488"/>
    </source>
</evidence>
<evidence type="ECO:0000256" key="7">
    <source>
        <dbReference type="PIRSR" id="PIRSR000445-4"/>
    </source>
</evidence>
<evidence type="ECO:0000256" key="4">
    <source>
        <dbReference type="HAMAP-Rule" id="MF_00087"/>
    </source>
</evidence>
<feature type="domain" description="Glutamyl-tRNA reductase N-terminal" evidence="9">
    <location>
        <begin position="6"/>
        <end position="157"/>
    </location>
</feature>
<dbReference type="InterPro" id="IPR036291">
    <property type="entry name" value="NAD(P)-bd_dom_sf"/>
</dbReference>
<dbReference type="FunFam" id="3.30.460.30:FF:000001">
    <property type="entry name" value="Glutamyl-tRNA reductase"/>
    <property type="match status" value="1"/>
</dbReference>
<comment type="similarity">
    <text evidence="4">Belongs to the glutamyl-tRNA reductase family.</text>
</comment>
<protein>
    <recommendedName>
        <fullName evidence="4">Glutamyl-tRNA reductase</fullName>
        <shortName evidence="4">GluTR</shortName>
        <ecNumber evidence="4">1.2.1.70</ecNumber>
    </recommendedName>
</protein>